<keyword evidence="5 15" id="KW-0732">Signal</keyword>
<dbReference type="OMA" id="ERRISVC"/>
<dbReference type="GO" id="GO:0004674">
    <property type="term" value="F:protein serine/threonine kinase activity"/>
    <property type="evidence" value="ECO:0007669"/>
    <property type="project" value="UniProtKB-KW"/>
</dbReference>
<protein>
    <recommendedName>
        <fullName evidence="16">Protein kinase domain-containing protein</fullName>
    </recommendedName>
</protein>
<dbReference type="InterPro" id="IPR001245">
    <property type="entry name" value="Ser-Thr/Tyr_kinase_cat_dom"/>
</dbReference>
<dbReference type="Pfam" id="PF13947">
    <property type="entry name" value="GUB_WAK_bind"/>
    <property type="match status" value="1"/>
</dbReference>
<comment type="subcellular location">
    <subcellularLocation>
        <location evidence="1">Membrane</location>
        <topology evidence="1">Single-pass type I membrane protein</topology>
    </subcellularLocation>
</comment>
<dbReference type="Gramene" id="BGIOSGA002733-TA">
    <property type="protein sequence ID" value="BGIOSGA002733-PA"/>
    <property type="gene ID" value="BGIOSGA002733"/>
</dbReference>
<dbReference type="FunFam" id="3.30.200.20:FF:000178">
    <property type="entry name" value="serine/threonine-protein kinase PBS1-like"/>
    <property type="match status" value="1"/>
</dbReference>
<name>A2WKF7_ORYSI</name>
<evidence type="ECO:0000256" key="7">
    <source>
        <dbReference type="ARBA" id="ARBA00022777"/>
    </source>
</evidence>
<organism evidence="17 18">
    <name type="scientific">Oryza sativa subsp. indica</name>
    <name type="common">Rice</name>
    <dbReference type="NCBI Taxonomy" id="39946"/>
    <lineage>
        <taxon>Eukaryota</taxon>
        <taxon>Viridiplantae</taxon>
        <taxon>Streptophyta</taxon>
        <taxon>Embryophyta</taxon>
        <taxon>Tracheophyta</taxon>
        <taxon>Spermatophyta</taxon>
        <taxon>Magnoliopsida</taxon>
        <taxon>Liliopsida</taxon>
        <taxon>Poales</taxon>
        <taxon>Poaceae</taxon>
        <taxon>BOP clade</taxon>
        <taxon>Oryzoideae</taxon>
        <taxon>Oryzeae</taxon>
        <taxon>Oryzinae</taxon>
        <taxon>Oryza</taxon>
        <taxon>Oryza sativa</taxon>
    </lineage>
</organism>
<evidence type="ECO:0000256" key="1">
    <source>
        <dbReference type="ARBA" id="ARBA00004479"/>
    </source>
</evidence>
<feature type="signal peptide" evidence="15">
    <location>
        <begin position="1"/>
        <end position="25"/>
    </location>
</feature>
<gene>
    <name evidence="17" type="ORF">OsI_00307</name>
</gene>
<dbReference type="HOGENOM" id="CLU_000288_115_5_1"/>
<keyword evidence="7" id="KW-0418">Kinase</keyword>
<dbReference type="GO" id="GO:0005524">
    <property type="term" value="F:ATP binding"/>
    <property type="evidence" value="ECO:0007669"/>
    <property type="project" value="UniProtKB-UniRule"/>
</dbReference>
<feature type="chain" id="PRO_5002647781" description="Protein kinase domain-containing protein" evidence="15">
    <location>
        <begin position="26"/>
        <end position="744"/>
    </location>
</feature>
<dbReference type="Pfam" id="PF14380">
    <property type="entry name" value="WAK_assoc"/>
    <property type="match status" value="1"/>
</dbReference>
<dbReference type="InterPro" id="IPR045874">
    <property type="entry name" value="LRK10/LRL21-25-like"/>
</dbReference>
<evidence type="ECO:0000256" key="6">
    <source>
        <dbReference type="ARBA" id="ARBA00022741"/>
    </source>
</evidence>
<evidence type="ECO:0000313" key="17">
    <source>
        <dbReference type="EMBL" id="EAY72453.1"/>
    </source>
</evidence>
<dbReference type="SUPFAM" id="SSF56112">
    <property type="entry name" value="Protein kinase-like (PK-like)"/>
    <property type="match status" value="1"/>
</dbReference>
<keyword evidence="9 14" id="KW-1133">Transmembrane helix</keyword>
<keyword evidence="3" id="KW-0808">Transferase</keyword>
<keyword evidence="18" id="KW-1185">Reference proteome</keyword>
<feature type="region of interest" description="Disordered" evidence="13">
    <location>
        <begin position="724"/>
        <end position="744"/>
    </location>
</feature>
<dbReference type="GO" id="GO:0016020">
    <property type="term" value="C:membrane"/>
    <property type="evidence" value="ECO:0007669"/>
    <property type="project" value="UniProtKB-SubCell"/>
</dbReference>
<keyword evidence="4 14" id="KW-0812">Transmembrane</keyword>
<dbReference type="PROSITE" id="PS00108">
    <property type="entry name" value="PROTEIN_KINASE_ST"/>
    <property type="match status" value="1"/>
</dbReference>
<dbReference type="InterPro" id="IPR025287">
    <property type="entry name" value="WAK_GUB"/>
</dbReference>
<keyword evidence="8 12" id="KW-0067">ATP-binding</keyword>
<keyword evidence="6 12" id="KW-0547">Nucleotide-binding</keyword>
<evidence type="ECO:0000256" key="3">
    <source>
        <dbReference type="ARBA" id="ARBA00022679"/>
    </source>
</evidence>
<evidence type="ECO:0000256" key="5">
    <source>
        <dbReference type="ARBA" id="ARBA00022729"/>
    </source>
</evidence>
<evidence type="ECO:0000256" key="9">
    <source>
        <dbReference type="ARBA" id="ARBA00022989"/>
    </source>
</evidence>
<dbReference type="AlphaFoldDB" id="A2WKF7"/>
<feature type="domain" description="Protein kinase" evidence="16">
    <location>
        <begin position="337"/>
        <end position="647"/>
    </location>
</feature>
<dbReference type="Proteomes" id="UP000007015">
    <property type="component" value="Chromosome 1"/>
</dbReference>
<evidence type="ECO:0000256" key="2">
    <source>
        <dbReference type="ARBA" id="ARBA00022527"/>
    </source>
</evidence>
<evidence type="ECO:0000256" key="11">
    <source>
        <dbReference type="ARBA" id="ARBA00023180"/>
    </source>
</evidence>
<dbReference type="InterPro" id="IPR011009">
    <property type="entry name" value="Kinase-like_dom_sf"/>
</dbReference>
<dbReference type="Gene3D" id="1.10.510.10">
    <property type="entry name" value="Transferase(Phosphotransferase) domain 1"/>
    <property type="match status" value="1"/>
</dbReference>
<reference evidence="17 18" key="1">
    <citation type="journal article" date="2005" name="PLoS Biol.">
        <title>The genomes of Oryza sativa: a history of duplications.</title>
        <authorList>
            <person name="Yu J."/>
            <person name="Wang J."/>
            <person name="Lin W."/>
            <person name="Li S."/>
            <person name="Li H."/>
            <person name="Zhou J."/>
            <person name="Ni P."/>
            <person name="Dong W."/>
            <person name="Hu S."/>
            <person name="Zeng C."/>
            <person name="Zhang J."/>
            <person name="Zhang Y."/>
            <person name="Li R."/>
            <person name="Xu Z."/>
            <person name="Li S."/>
            <person name="Li X."/>
            <person name="Zheng H."/>
            <person name="Cong L."/>
            <person name="Lin L."/>
            <person name="Yin J."/>
            <person name="Geng J."/>
            <person name="Li G."/>
            <person name="Shi J."/>
            <person name="Liu J."/>
            <person name="Lv H."/>
            <person name="Li J."/>
            <person name="Wang J."/>
            <person name="Deng Y."/>
            <person name="Ran L."/>
            <person name="Shi X."/>
            <person name="Wang X."/>
            <person name="Wu Q."/>
            <person name="Li C."/>
            <person name="Ren X."/>
            <person name="Wang J."/>
            <person name="Wang X."/>
            <person name="Li D."/>
            <person name="Liu D."/>
            <person name="Zhang X."/>
            <person name="Ji Z."/>
            <person name="Zhao W."/>
            <person name="Sun Y."/>
            <person name="Zhang Z."/>
            <person name="Bao J."/>
            <person name="Han Y."/>
            <person name="Dong L."/>
            <person name="Ji J."/>
            <person name="Chen P."/>
            <person name="Wu S."/>
            <person name="Liu J."/>
            <person name="Xiao Y."/>
            <person name="Bu D."/>
            <person name="Tan J."/>
            <person name="Yang L."/>
            <person name="Ye C."/>
            <person name="Zhang J."/>
            <person name="Xu J."/>
            <person name="Zhou Y."/>
            <person name="Yu Y."/>
            <person name="Zhang B."/>
            <person name="Zhuang S."/>
            <person name="Wei H."/>
            <person name="Liu B."/>
            <person name="Lei M."/>
            <person name="Yu H."/>
            <person name="Li Y."/>
            <person name="Xu H."/>
            <person name="Wei S."/>
            <person name="He X."/>
            <person name="Fang L."/>
            <person name="Zhang Z."/>
            <person name="Zhang Y."/>
            <person name="Huang X."/>
            <person name="Su Z."/>
            <person name="Tong W."/>
            <person name="Li J."/>
            <person name="Tong Z."/>
            <person name="Li S."/>
            <person name="Ye J."/>
            <person name="Wang L."/>
            <person name="Fang L."/>
            <person name="Lei T."/>
            <person name="Chen C."/>
            <person name="Chen H."/>
            <person name="Xu Z."/>
            <person name="Li H."/>
            <person name="Huang H."/>
            <person name="Zhang F."/>
            <person name="Xu H."/>
            <person name="Li N."/>
            <person name="Zhao C."/>
            <person name="Li S."/>
            <person name="Dong L."/>
            <person name="Huang Y."/>
            <person name="Li L."/>
            <person name="Xi Y."/>
            <person name="Qi Q."/>
            <person name="Li W."/>
            <person name="Zhang B."/>
            <person name="Hu W."/>
            <person name="Zhang Y."/>
            <person name="Tian X."/>
            <person name="Jiao Y."/>
            <person name="Liang X."/>
            <person name="Jin J."/>
            <person name="Gao L."/>
            <person name="Zheng W."/>
            <person name="Hao B."/>
            <person name="Liu S."/>
            <person name="Wang W."/>
            <person name="Yuan L."/>
            <person name="Cao M."/>
            <person name="McDermott J."/>
            <person name="Samudrala R."/>
            <person name="Wang J."/>
            <person name="Wong G.K."/>
            <person name="Yang H."/>
        </authorList>
    </citation>
    <scope>NUCLEOTIDE SEQUENCE [LARGE SCALE GENOMIC DNA]</scope>
    <source>
        <strain evidence="18">cv. 93-11</strain>
    </source>
</reference>
<dbReference type="SMART" id="SM00220">
    <property type="entry name" value="S_TKc"/>
    <property type="match status" value="1"/>
</dbReference>
<dbReference type="GO" id="GO:0030247">
    <property type="term" value="F:polysaccharide binding"/>
    <property type="evidence" value="ECO:0007669"/>
    <property type="project" value="InterPro"/>
</dbReference>
<dbReference type="InterPro" id="IPR008271">
    <property type="entry name" value="Ser/Thr_kinase_AS"/>
</dbReference>
<keyword evidence="10 14" id="KW-0472">Membrane</keyword>
<dbReference type="InterPro" id="IPR017441">
    <property type="entry name" value="Protein_kinase_ATP_BS"/>
</dbReference>
<dbReference type="STRING" id="39946.A2WKF7"/>
<evidence type="ECO:0000256" key="13">
    <source>
        <dbReference type="SAM" id="MobiDB-lite"/>
    </source>
</evidence>
<dbReference type="InterPro" id="IPR032872">
    <property type="entry name" value="WAK_assoc_C"/>
</dbReference>
<evidence type="ECO:0000259" key="16">
    <source>
        <dbReference type="PROSITE" id="PS50011"/>
    </source>
</evidence>
<evidence type="ECO:0000256" key="8">
    <source>
        <dbReference type="ARBA" id="ARBA00022840"/>
    </source>
</evidence>
<dbReference type="InterPro" id="IPR000719">
    <property type="entry name" value="Prot_kinase_dom"/>
</dbReference>
<keyword evidence="2" id="KW-0723">Serine/threonine-protein kinase</keyword>
<dbReference type="Gene3D" id="3.30.200.20">
    <property type="entry name" value="Phosphorylase Kinase, domain 1"/>
    <property type="match status" value="1"/>
</dbReference>
<dbReference type="FunFam" id="1.10.510.10:FF:000590">
    <property type="entry name" value="PR5-like receptor kinase"/>
    <property type="match status" value="1"/>
</dbReference>
<keyword evidence="11" id="KW-0325">Glycoprotein</keyword>
<feature type="binding site" evidence="12">
    <location>
        <position position="365"/>
    </location>
    <ligand>
        <name>ATP</name>
        <dbReference type="ChEBI" id="CHEBI:30616"/>
    </ligand>
</feature>
<evidence type="ECO:0000256" key="4">
    <source>
        <dbReference type="ARBA" id="ARBA00022692"/>
    </source>
</evidence>
<dbReference type="EMBL" id="CM000126">
    <property type="protein sequence ID" value="EAY72453.1"/>
    <property type="molecule type" value="Genomic_DNA"/>
</dbReference>
<accession>A2WKF7</accession>
<evidence type="ECO:0000256" key="14">
    <source>
        <dbReference type="SAM" id="Phobius"/>
    </source>
</evidence>
<dbReference type="PANTHER" id="PTHR27009">
    <property type="entry name" value="RUST RESISTANCE KINASE LR10-RELATED"/>
    <property type="match status" value="1"/>
</dbReference>
<sequence>MDTPLLLLLPFLAACLLAPRHAAEAAVTSCAPRRCGNVTIAYPFWLPDSSPPPSSSSAPCGPAAFQVNCDNGSRASLARSFRSGYKILGVSYANRTVVVANDNVQTDASGCPVPKIDVSASLTLAPFTASPANSQLVFLFNCTSSSRPPPAGFVNVTCPGAKAVVRLDTSYNNTAARVVAGGCDYAAVPVVGVPGASPTDYPQLLRGGYMLEWRAPAGDCMACNASGGQCGYDADTEAFACICSDGSSRPGICDAKKSGNKIILIVSLSICATGLVLLACIAIVYKCRRRMQNRFSFLNAMDGASRTDTAKVEKLLQSYGSLAPRRFRYSELKKITKSFSQRLGEGGYGTVFSGTLADGRAVAVKFLHHSKPNGEEFLNEVVSIGRTSHVNIVSLLGFCLEGSKRALVYEYMPNGSLDKYIYSTSAAAAAEAEEAEEAEATASPDRDVLGWKVLQEIAVGVARGLEYLHDGCNTRIIHFDIKPHNVLLDEGFRPKIADFGMAKLCNPKESILSMADTRGTIGFIAPEVFSRGFGDISTKSDVYSYGMLLLEMVGGGSNVKAYAEKGASGTFFPLWVYDHLLEDGGVLQSVAAAAAATAGGGAGSPGGEEIARKMALIGLWCIQTVPANRPSMGKVLEMLERSVHELAMPPRPYHSNSSSPSRPSSYPSSASDFTQRCGARHVRCGSEVLPWIMDTSVSGTPSAPDRRIRVARLCRKFSASRIDRADREPERRISVCPRAEPTLS</sequence>
<feature type="compositionally biased region" description="Low complexity" evidence="13">
    <location>
        <begin position="653"/>
        <end position="671"/>
    </location>
</feature>
<evidence type="ECO:0000256" key="15">
    <source>
        <dbReference type="SAM" id="SignalP"/>
    </source>
</evidence>
<proteinExistence type="predicted"/>
<feature type="region of interest" description="Disordered" evidence="13">
    <location>
        <begin position="648"/>
        <end position="672"/>
    </location>
</feature>
<feature type="compositionally biased region" description="Basic and acidic residues" evidence="13">
    <location>
        <begin position="724"/>
        <end position="733"/>
    </location>
</feature>
<evidence type="ECO:0000313" key="18">
    <source>
        <dbReference type="Proteomes" id="UP000007015"/>
    </source>
</evidence>
<dbReference type="PROSITE" id="PS00107">
    <property type="entry name" value="PROTEIN_KINASE_ATP"/>
    <property type="match status" value="1"/>
</dbReference>
<dbReference type="Pfam" id="PF07714">
    <property type="entry name" value="PK_Tyr_Ser-Thr"/>
    <property type="match status" value="1"/>
</dbReference>
<dbReference type="PROSITE" id="PS50011">
    <property type="entry name" value="PROTEIN_KINASE_DOM"/>
    <property type="match status" value="1"/>
</dbReference>
<feature type="transmembrane region" description="Helical" evidence="14">
    <location>
        <begin position="262"/>
        <end position="285"/>
    </location>
</feature>
<evidence type="ECO:0000256" key="10">
    <source>
        <dbReference type="ARBA" id="ARBA00023136"/>
    </source>
</evidence>
<evidence type="ECO:0000256" key="12">
    <source>
        <dbReference type="PROSITE-ProRule" id="PRU10141"/>
    </source>
</evidence>